<sequence>MNTAIIPQTYQEWHHCITVICQQPLTLSYVEERITALNSSKDYMTKKFVQLYGESQRQKTLQWFEQAKNELK</sequence>
<dbReference type="EMBL" id="PYOU01000018">
    <property type="protein sequence ID" value="PSX05895.1"/>
    <property type="molecule type" value="Genomic_DNA"/>
</dbReference>
<organism evidence="2 4">
    <name type="scientific">Photobacterium angustum</name>
    <dbReference type="NCBI Taxonomy" id="661"/>
    <lineage>
        <taxon>Bacteria</taxon>
        <taxon>Pseudomonadati</taxon>
        <taxon>Pseudomonadota</taxon>
        <taxon>Gammaproteobacteria</taxon>
        <taxon>Vibrionales</taxon>
        <taxon>Vibrionaceae</taxon>
        <taxon>Photobacterium</taxon>
    </lineage>
</organism>
<dbReference type="EMBL" id="PYOY01000008">
    <property type="protein sequence ID" value="PSX06197.1"/>
    <property type="molecule type" value="Genomic_DNA"/>
</dbReference>
<evidence type="ECO:0000313" key="1">
    <source>
        <dbReference type="EMBL" id="PSX05895.1"/>
    </source>
</evidence>
<dbReference type="Proteomes" id="UP000240989">
    <property type="component" value="Unassembled WGS sequence"/>
</dbReference>
<keyword evidence="3" id="KW-1185">Reference proteome</keyword>
<reference evidence="3 4" key="1">
    <citation type="submission" date="2018-01" db="EMBL/GenBank/DDBJ databases">
        <title>Whole genome sequencing of Histamine producing bacteria.</title>
        <authorList>
            <person name="Butler K."/>
        </authorList>
    </citation>
    <scope>NUCLEOTIDE SEQUENCE [LARGE SCALE GENOMIC DNA]</scope>
    <source>
        <strain evidence="2 4">A2-1</strain>
        <strain evidence="1 3">A6-1</strain>
    </source>
</reference>
<dbReference type="Proteomes" id="UP000241440">
    <property type="component" value="Unassembled WGS sequence"/>
</dbReference>
<comment type="caution">
    <text evidence="2">The sequence shown here is derived from an EMBL/GenBank/DDBJ whole genome shotgun (WGS) entry which is preliminary data.</text>
</comment>
<proteinExistence type="predicted"/>
<accession>A0A855S9J2</accession>
<name>A0A855S9J2_PHOAN</name>
<dbReference type="GeneID" id="61227490"/>
<gene>
    <name evidence="1" type="ORF">C0W27_17685</name>
    <name evidence="2" type="ORF">C0W41_14950</name>
</gene>
<protein>
    <submittedName>
        <fullName evidence="2">Uncharacterized protein</fullName>
    </submittedName>
</protein>
<evidence type="ECO:0000313" key="3">
    <source>
        <dbReference type="Proteomes" id="UP000240989"/>
    </source>
</evidence>
<evidence type="ECO:0000313" key="4">
    <source>
        <dbReference type="Proteomes" id="UP000241440"/>
    </source>
</evidence>
<dbReference type="RefSeq" id="WP_005368307.1">
    <property type="nucleotide sequence ID" value="NZ_JAKJTG010000039.1"/>
</dbReference>
<evidence type="ECO:0000313" key="2">
    <source>
        <dbReference type="EMBL" id="PSX06197.1"/>
    </source>
</evidence>
<dbReference type="AlphaFoldDB" id="A0A855S9J2"/>